<dbReference type="InterPro" id="IPR017941">
    <property type="entry name" value="Rieske_2Fe-2S"/>
</dbReference>
<comment type="cofactor">
    <cofactor evidence="1">
        <name>Fe cation</name>
        <dbReference type="ChEBI" id="CHEBI:24875"/>
    </cofactor>
</comment>
<dbReference type="SUPFAM" id="SSF50022">
    <property type="entry name" value="ISP domain"/>
    <property type="match status" value="1"/>
</dbReference>
<dbReference type="Proteomes" id="UP001162881">
    <property type="component" value="Unassembled WGS sequence"/>
</dbReference>
<dbReference type="InterPro" id="IPR015879">
    <property type="entry name" value="Ring_hydroxy_dOase_asu_C_dom"/>
</dbReference>
<evidence type="ECO:0000256" key="5">
    <source>
        <dbReference type="ARBA" id="ARBA00023004"/>
    </source>
</evidence>
<dbReference type="EMBL" id="JALHLF010000028">
    <property type="protein sequence ID" value="MCJ2182877.1"/>
    <property type="molecule type" value="Genomic_DNA"/>
</dbReference>
<dbReference type="InterPro" id="IPR001663">
    <property type="entry name" value="Rng_hydr_dOase-A"/>
</dbReference>
<dbReference type="GO" id="GO:0051213">
    <property type="term" value="F:dioxygenase activity"/>
    <property type="evidence" value="ECO:0007669"/>
    <property type="project" value="UniProtKB-KW"/>
</dbReference>
<sequence length="421" mass="46904">MTGTPPHGAGDHRLDDQALAAARRVIDASSKVGEPYATAEIFPAEAYTGEAFWRFERWALFERQWLCVGHVNQIREPGSYFPITLVDEPMIVTRDEDGDIHVLSAICQHRGHPLRDGLDPADDTGRCSKGKLLICPYHAWSYKLDGSLFAAPGMARTAPIADLRQRLRLPRIRHAIFHGLIFVNFDEDAPALEEQLSTMDELIANYGIADLVPTPTLVTDEIGSNWKIYQENSLEPYHTDVVHRNSHNPAPANLSRFYDCPAQGGAIYTTTDFAKDAELFTADGADELAKIEGLTHEEQGRILFISVLPMLFILCEPASVLVTMALPGSAETMKLLTFSLYPEAATRHPRFDEISQAQAAALAGIVQEDLVTQEALQRGHRSRYTPKGVLSWLETTIPQMNGWLLERYRSALDAAERRDRA</sequence>
<evidence type="ECO:0000313" key="8">
    <source>
        <dbReference type="EMBL" id="MCJ2182877.1"/>
    </source>
</evidence>
<evidence type="ECO:0000256" key="2">
    <source>
        <dbReference type="ARBA" id="ARBA00022714"/>
    </source>
</evidence>
<dbReference type="PANTHER" id="PTHR43756">
    <property type="entry name" value="CHOLINE MONOOXYGENASE, CHLOROPLASTIC"/>
    <property type="match status" value="1"/>
</dbReference>
<keyword evidence="6" id="KW-0411">Iron-sulfur</keyword>
<evidence type="ECO:0000259" key="7">
    <source>
        <dbReference type="PROSITE" id="PS51296"/>
    </source>
</evidence>
<evidence type="ECO:0000256" key="6">
    <source>
        <dbReference type="ARBA" id="ARBA00023014"/>
    </source>
</evidence>
<dbReference type="SUPFAM" id="SSF55961">
    <property type="entry name" value="Bet v1-like"/>
    <property type="match status" value="1"/>
</dbReference>
<dbReference type="Pfam" id="PF00848">
    <property type="entry name" value="Ring_hydroxyl_A"/>
    <property type="match status" value="1"/>
</dbReference>
<protein>
    <submittedName>
        <fullName evidence="8">Aromatic ring-hydroxylating dioxygenase subunit alpha</fullName>
    </submittedName>
</protein>
<dbReference type="PRINTS" id="PR00090">
    <property type="entry name" value="RNGDIOXGNASE"/>
</dbReference>
<keyword evidence="9" id="KW-1185">Reference proteome</keyword>
<keyword evidence="3" id="KW-0479">Metal-binding</keyword>
<keyword evidence="4" id="KW-0560">Oxidoreductase</keyword>
<keyword evidence="8" id="KW-0223">Dioxygenase</keyword>
<name>A0ABT0BCS8_9SPHN</name>
<evidence type="ECO:0000256" key="3">
    <source>
        <dbReference type="ARBA" id="ARBA00022723"/>
    </source>
</evidence>
<reference evidence="8" key="1">
    <citation type="submission" date="2022-03" db="EMBL/GenBank/DDBJ databases">
        <title>Identification of a novel bacterium isolated from mangrove sediments.</title>
        <authorList>
            <person name="Pan X."/>
        </authorList>
    </citation>
    <scope>NUCLEOTIDE SEQUENCE</scope>
    <source>
        <strain evidence="8">B1949</strain>
    </source>
</reference>
<gene>
    <name evidence="8" type="ORF">MTR62_09260</name>
</gene>
<dbReference type="Pfam" id="PF00355">
    <property type="entry name" value="Rieske"/>
    <property type="match status" value="1"/>
</dbReference>
<evidence type="ECO:0000256" key="4">
    <source>
        <dbReference type="ARBA" id="ARBA00023002"/>
    </source>
</evidence>
<dbReference type="CDD" id="cd03469">
    <property type="entry name" value="Rieske_RO_Alpha_N"/>
    <property type="match status" value="1"/>
</dbReference>
<keyword evidence="5" id="KW-0408">Iron</keyword>
<dbReference type="CDD" id="cd00680">
    <property type="entry name" value="RHO_alpha_C"/>
    <property type="match status" value="1"/>
</dbReference>
<comment type="caution">
    <text evidence="8">The sequence shown here is derived from an EMBL/GenBank/DDBJ whole genome shotgun (WGS) entry which is preliminary data.</text>
</comment>
<keyword evidence="2" id="KW-0001">2Fe-2S</keyword>
<dbReference type="RefSeq" id="WP_244019580.1">
    <property type="nucleotide sequence ID" value="NZ_JALHLF010000028.1"/>
</dbReference>
<feature type="domain" description="Rieske" evidence="7">
    <location>
        <begin position="65"/>
        <end position="183"/>
    </location>
</feature>
<evidence type="ECO:0000256" key="1">
    <source>
        <dbReference type="ARBA" id="ARBA00001962"/>
    </source>
</evidence>
<evidence type="ECO:0000313" key="9">
    <source>
        <dbReference type="Proteomes" id="UP001162881"/>
    </source>
</evidence>
<proteinExistence type="predicted"/>
<dbReference type="PANTHER" id="PTHR43756:SF5">
    <property type="entry name" value="CHOLINE MONOOXYGENASE, CHLOROPLASTIC"/>
    <property type="match status" value="1"/>
</dbReference>
<dbReference type="Gene3D" id="2.102.10.10">
    <property type="entry name" value="Rieske [2Fe-2S] iron-sulphur domain"/>
    <property type="match status" value="1"/>
</dbReference>
<accession>A0ABT0BCS8</accession>
<organism evidence="8 9">
    <name type="scientific">Novosphingobium organovorum</name>
    <dbReference type="NCBI Taxonomy" id="2930092"/>
    <lineage>
        <taxon>Bacteria</taxon>
        <taxon>Pseudomonadati</taxon>
        <taxon>Pseudomonadota</taxon>
        <taxon>Alphaproteobacteria</taxon>
        <taxon>Sphingomonadales</taxon>
        <taxon>Sphingomonadaceae</taxon>
        <taxon>Novosphingobium</taxon>
    </lineage>
</organism>
<dbReference type="InterPro" id="IPR036922">
    <property type="entry name" value="Rieske_2Fe-2S_sf"/>
</dbReference>
<dbReference type="PROSITE" id="PS51296">
    <property type="entry name" value="RIESKE"/>
    <property type="match status" value="1"/>
</dbReference>
<dbReference type="Gene3D" id="3.90.380.10">
    <property type="entry name" value="Naphthalene 1,2-dioxygenase Alpha Subunit, Chain A, domain 1"/>
    <property type="match status" value="1"/>
</dbReference>